<feature type="domain" description="Phosphoribosyltransferase" evidence="3">
    <location>
        <begin position="15"/>
        <end position="133"/>
    </location>
</feature>
<dbReference type="InterPro" id="IPR000836">
    <property type="entry name" value="PRTase_dom"/>
</dbReference>
<evidence type="ECO:0000313" key="5">
    <source>
        <dbReference type="Proteomes" id="UP000001916"/>
    </source>
</evidence>
<dbReference type="Gene3D" id="3.40.50.2020">
    <property type="match status" value="1"/>
</dbReference>
<dbReference type="EMBL" id="CP002042">
    <property type="protein sequence ID" value="ADH63595.1"/>
    <property type="molecule type" value="Genomic_DNA"/>
</dbReference>
<dbReference type="STRING" id="526227.Mesil_1712"/>
<organism evidence="4 5">
    <name type="scientific">Allomeiothermus silvanus (strain ATCC 700542 / DSM 9946 / NBRC 106475 / NCIMB 13440 / VI-R2)</name>
    <name type="common">Thermus silvanus</name>
    <dbReference type="NCBI Taxonomy" id="526227"/>
    <lineage>
        <taxon>Bacteria</taxon>
        <taxon>Thermotogati</taxon>
        <taxon>Deinococcota</taxon>
        <taxon>Deinococci</taxon>
        <taxon>Thermales</taxon>
        <taxon>Thermaceae</taxon>
        <taxon>Allomeiothermus</taxon>
    </lineage>
</organism>
<dbReference type="Pfam" id="PF00156">
    <property type="entry name" value="Pribosyltran"/>
    <property type="match status" value="1"/>
</dbReference>
<dbReference type="PANTHER" id="PTHR43363">
    <property type="entry name" value="HYPOXANTHINE PHOSPHORIBOSYLTRANSFERASE"/>
    <property type="match status" value="1"/>
</dbReference>
<dbReference type="HOGENOM" id="CLU_080904_1_2_0"/>
<keyword evidence="5" id="KW-1185">Reference proteome</keyword>
<dbReference type="Proteomes" id="UP000001916">
    <property type="component" value="Chromosome"/>
</dbReference>
<dbReference type="eggNOG" id="COG2236">
    <property type="taxonomic scope" value="Bacteria"/>
</dbReference>
<evidence type="ECO:0000256" key="1">
    <source>
        <dbReference type="ARBA" id="ARBA00022676"/>
    </source>
</evidence>
<protein>
    <submittedName>
        <fullName evidence="4">Phosphoribosyltransferase</fullName>
    </submittedName>
</protein>
<dbReference type="PANTHER" id="PTHR43363:SF1">
    <property type="entry name" value="HYPOXANTHINE-GUANINE PHOSPHORIBOSYLTRANSFERASE"/>
    <property type="match status" value="1"/>
</dbReference>
<proteinExistence type="predicted"/>
<keyword evidence="2" id="KW-0808">Transferase</keyword>
<name>D7BFP2_ALLS1</name>
<dbReference type="GO" id="GO:0016757">
    <property type="term" value="F:glycosyltransferase activity"/>
    <property type="evidence" value="ECO:0007669"/>
    <property type="project" value="UniProtKB-KW"/>
</dbReference>
<evidence type="ECO:0000313" key="4">
    <source>
        <dbReference type="EMBL" id="ADH63595.1"/>
    </source>
</evidence>
<evidence type="ECO:0000259" key="3">
    <source>
        <dbReference type="Pfam" id="PF00156"/>
    </source>
</evidence>
<dbReference type="AlphaFoldDB" id="D7BFP2"/>
<gene>
    <name evidence="4" type="ordered locus">Mesil_1712</name>
</gene>
<dbReference type="SUPFAM" id="SSF53271">
    <property type="entry name" value="PRTase-like"/>
    <property type="match status" value="1"/>
</dbReference>
<dbReference type="InterPro" id="IPR029057">
    <property type="entry name" value="PRTase-like"/>
</dbReference>
<accession>D7BFP2</accession>
<dbReference type="CDD" id="cd06223">
    <property type="entry name" value="PRTases_typeI"/>
    <property type="match status" value="1"/>
</dbReference>
<dbReference type="RefSeq" id="WP_013158155.1">
    <property type="nucleotide sequence ID" value="NC_014212.1"/>
</dbReference>
<sequence length="169" mass="18780">MEQSYSSKQFLSWQDITALVSSLVGRLNPRDYDCILVVTRGGMIPACLISEATDLRDILTAAVMFYTREGQTLQEPHFLQFPGDALLLGKRVLIVDDVWDSGKTAVAVRERVKLAGGKPTLAVLHYKPKMNRFPGDGPDLYAAETDAWIVYPWDPAQGWTSLGQPPRQA</sequence>
<dbReference type="KEGG" id="msv:Mesil_1712"/>
<reference evidence="4 5" key="1">
    <citation type="journal article" date="2010" name="Stand. Genomic Sci.">
        <title>Complete genome sequence of Meiothermus silvanus type strain (VI-R2).</title>
        <authorList>
            <person name="Sikorski J."/>
            <person name="Tindall B.J."/>
            <person name="Lowry S."/>
            <person name="Lucas S."/>
            <person name="Nolan M."/>
            <person name="Copeland A."/>
            <person name="Glavina Del Rio T."/>
            <person name="Tice H."/>
            <person name="Cheng J.F."/>
            <person name="Han C."/>
            <person name="Pitluck S."/>
            <person name="Liolios K."/>
            <person name="Ivanova N."/>
            <person name="Mavromatis K."/>
            <person name="Mikhailova N."/>
            <person name="Pati A."/>
            <person name="Goodwin L."/>
            <person name="Chen A."/>
            <person name="Palaniappan K."/>
            <person name="Land M."/>
            <person name="Hauser L."/>
            <person name="Chang Y.J."/>
            <person name="Jeffries C.D."/>
            <person name="Rohde M."/>
            <person name="Goker M."/>
            <person name="Woyke T."/>
            <person name="Bristow J."/>
            <person name="Eisen J.A."/>
            <person name="Markowitz V."/>
            <person name="Hugenholtz P."/>
            <person name="Kyrpides N.C."/>
            <person name="Klenk H.P."/>
            <person name="Lapidus A."/>
        </authorList>
    </citation>
    <scope>NUCLEOTIDE SEQUENCE [LARGE SCALE GENOMIC DNA]</scope>
    <source>
        <strain evidence="5">ATCC 700542 / DSM 9946 / VI-R2</strain>
    </source>
</reference>
<keyword evidence="1 4" id="KW-0328">Glycosyltransferase</keyword>
<evidence type="ECO:0000256" key="2">
    <source>
        <dbReference type="ARBA" id="ARBA00022679"/>
    </source>
</evidence>